<reference evidence="5 6" key="1">
    <citation type="journal article" date="2019" name="Int. J. Syst. Evol. Microbiol.">
        <title>The Global Catalogue of Microorganisms (GCM) 10K type strain sequencing project: providing services to taxonomists for standard genome sequencing and annotation.</title>
        <authorList>
            <consortium name="The Broad Institute Genomics Platform"/>
            <consortium name="The Broad Institute Genome Sequencing Center for Infectious Disease"/>
            <person name="Wu L."/>
            <person name="Ma J."/>
        </authorList>
    </citation>
    <scope>NUCLEOTIDE SEQUENCE [LARGE SCALE GENOMIC DNA]</scope>
    <source>
        <strain evidence="5 6">JCM 16117</strain>
    </source>
</reference>
<evidence type="ECO:0000256" key="1">
    <source>
        <dbReference type="ARBA" id="ARBA00022679"/>
    </source>
</evidence>
<evidence type="ECO:0000256" key="3">
    <source>
        <dbReference type="SAM" id="MobiDB-lite"/>
    </source>
</evidence>
<keyword evidence="6" id="KW-1185">Reference proteome</keyword>
<gene>
    <name evidence="5" type="ORF">GCM10009851_40390</name>
</gene>
<keyword evidence="2" id="KW-0012">Acyltransferase</keyword>
<proteinExistence type="predicted"/>
<dbReference type="InterPro" id="IPR000182">
    <property type="entry name" value="GNAT_dom"/>
</dbReference>
<dbReference type="PANTHER" id="PTHR43800:SF1">
    <property type="entry name" value="PEPTIDYL-LYSINE N-ACETYLTRANSFERASE YJAB"/>
    <property type="match status" value="1"/>
</dbReference>
<name>A0ABN3E862_9MICO</name>
<feature type="domain" description="N-acetyltransferase" evidence="4">
    <location>
        <begin position="2"/>
        <end position="178"/>
    </location>
</feature>
<evidence type="ECO:0000313" key="5">
    <source>
        <dbReference type="EMBL" id="GAA2250816.1"/>
    </source>
</evidence>
<dbReference type="RefSeq" id="WP_259481778.1">
    <property type="nucleotide sequence ID" value="NZ_BAAAQY010000023.1"/>
</dbReference>
<evidence type="ECO:0000259" key="4">
    <source>
        <dbReference type="PROSITE" id="PS51186"/>
    </source>
</evidence>
<organism evidence="5 6">
    <name type="scientific">Herbiconiux moechotypicola</name>
    <dbReference type="NCBI Taxonomy" id="637393"/>
    <lineage>
        <taxon>Bacteria</taxon>
        <taxon>Bacillati</taxon>
        <taxon>Actinomycetota</taxon>
        <taxon>Actinomycetes</taxon>
        <taxon>Micrococcales</taxon>
        <taxon>Microbacteriaceae</taxon>
        <taxon>Herbiconiux</taxon>
    </lineage>
</organism>
<protein>
    <recommendedName>
        <fullName evidence="4">N-acetyltransferase domain-containing protein</fullName>
    </recommendedName>
</protein>
<dbReference type="PROSITE" id="PS51186">
    <property type="entry name" value="GNAT"/>
    <property type="match status" value="1"/>
</dbReference>
<sequence>MITVRPAVSDDVRLLIPVWRSAVEATHHFLTPDDIDWYEPHVADYLRAATDLRVATCQADEHAPGASAPLGFIAFDNGAIQMLFVTATSQRAGVGTALLAAVRETARRAGCADLTVDVNESNAGGRSSTLRGVSESSGDHRSTTRAARSRSSIYGSRSLASRTKRRTRRSTLMWPRIDGHRTLELGTPGDWRDELNRLVLTGTRRLLVPA</sequence>
<dbReference type="PANTHER" id="PTHR43800">
    <property type="entry name" value="PEPTIDYL-LYSINE N-ACETYLTRANSFERASE YJAB"/>
    <property type="match status" value="1"/>
</dbReference>
<dbReference type="Gene3D" id="3.40.630.30">
    <property type="match status" value="1"/>
</dbReference>
<accession>A0ABN3E862</accession>
<keyword evidence="1" id="KW-0808">Transferase</keyword>
<dbReference type="SUPFAM" id="SSF55729">
    <property type="entry name" value="Acyl-CoA N-acyltransferases (Nat)"/>
    <property type="match status" value="1"/>
</dbReference>
<evidence type="ECO:0000256" key="2">
    <source>
        <dbReference type="ARBA" id="ARBA00023315"/>
    </source>
</evidence>
<evidence type="ECO:0000313" key="6">
    <source>
        <dbReference type="Proteomes" id="UP001500929"/>
    </source>
</evidence>
<dbReference type="CDD" id="cd04301">
    <property type="entry name" value="NAT_SF"/>
    <property type="match status" value="1"/>
</dbReference>
<dbReference type="Pfam" id="PF00583">
    <property type="entry name" value="Acetyltransf_1"/>
    <property type="match status" value="1"/>
</dbReference>
<dbReference type="InterPro" id="IPR016181">
    <property type="entry name" value="Acyl_CoA_acyltransferase"/>
</dbReference>
<feature type="compositionally biased region" description="Polar residues" evidence="3">
    <location>
        <begin position="122"/>
        <end position="136"/>
    </location>
</feature>
<feature type="compositionally biased region" description="Low complexity" evidence="3">
    <location>
        <begin position="144"/>
        <end position="161"/>
    </location>
</feature>
<comment type="caution">
    <text evidence="5">The sequence shown here is derived from an EMBL/GenBank/DDBJ whole genome shotgun (WGS) entry which is preliminary data.</text>
</comment>
<dbReference type="Proteomes" id="UP001500929">
    <property type="component" value="Unassembled WGS sequence"/>
</dbReference>
<dbReference type="EMBL" id="BAAAQY010000023">
    <property type="protein sequence ID" value="GAA2250816.1"/>
    <property type="molecule type" value="Genomic_DNA"/>
</dbReference>
<feature type="region of interest" description="Disordered" evidence="3">
    <location>
        <begin position="122"/>
        <end position="167"/>
    </location>
</feature>